<proteinExistence type="predicted"/>
<sequence>MTMQIKYAVNEIAALTSYYSLFDSILHYGLLVFSSAANINIAKVCKVQKSAIRCIANLKQHDSCRPYFRSLNIITLYGLIIYKKLIHVRKNISDFHSYNTRHCNNLLPTDWLDAGTNNKEIKLYNALPDEF</sequence>
<dbReference type="OrthoDB" id="6702248at2759"/>
<dbReference type="AlphaFoldDB" id="A0A9P0LJ44"/>
<gene>
    <name evidence="1" type="ORF">ACAOBT_LOCUS20731</name>
</gene>
<dbReference type="Proteomes" id="UP001152888">
    <property type="component" value="Unassembled WGS sequence"/>
</dbReference>
<dbReference type="EMBL" id="CAKOFQ010007137">
    <property type="protein sequence ID" value="CAH1992218.1"/>
    <property type="molecule type" value="Genomic_DNA"/>
</dbReference>
<comment type="caution">
    <text evidence="1">The sequence shown here is derived from an EMBL/GenBank/DDBJ whole genome shotgun (WGS) entry which is preliminary data.</text>
</comment>
<protein>
    <submittedName>
        <fullName evidence="1">Uncharacterized protein</fullName>
    </submittedName>
</protein>
<name>A0A9P0LJ44_ACAOB</name>
<evidence type="ECO:0000313" key="2">
    <source>
        <dbReference type="Proteomes" id="UP001152888"/>
    </source>
</evidence>
<keyword evidence="2" id="KW-1185">Reference proteome</keyword>
<accession>A0A9P0LJ44</accession>
<organism evidence="1 2">
    <name type="scientific">Acanthoscelides obtectus</name>
    <name type="common">Bean weevil</name>
    <name type="synonym">Bruchus obtectus</name>
    <dbReference type="NCBI Taxonomy" id="200917"/>
    <lineage>
        <taxon>Eukaryota</taxon>
        <taxon>Metazoa</taxon>
        <taxon>Ecdysozoa</taxon>
        <taxon>Arthropoda</taxon>
        <taxon>Hexapoda</taxon>
        <taxon>Insecta</taxon>
        <taxon>Pterygota</taxon>
        <taxon>Neoptera</taxon>
        <taxon>Endopterygota</taxon>
        <taxon>Coleoptera</taxon>
        <taxon>Polyphaga</taxon>
        <taxon>Cucujiformia</taxon>
        <taxon>Chrysomeloidea</taxon>
        <taxon>Chrysomelidae</taxon>
        <taxon>Bruchinae</taxon>
        <taxon>Bruchini</taxon>
        <taxon>Acanthoscelides</taxon>
    </lineage>
</organism>
<evidence type="ECO:0000313" key="1">
    <source>
        <dbReference type="EMBL" id="CAH1992218.1"/>
    </source>
</evidence>
<reference evidence="1" key="1">
    <citation type="submission" date="2022-03" db="EMBL/GenBank/DDBJ databases">
        <authorList>
            <person name="Sayadi A."/>
        </authorList>
    </citation>
    <scope>NUCLEOTIDE SEQUENCE</scope>
</reference>